<dbReference type="PANTHER" id="PTHR45890">
    <property type="entry name" value="AARF DOMAIN CONTAINING KINASE 2 (PREDICTED)"/>
    <property type="match status" value="1"/>
</dbReference>
<evidence type="ECO:0000313" key="3">
    <source>
        <dbReference type="Proteomes" id="UP000261811"/>
    </source>
</evidence>
<dbReference type="EMBL" id="QURH01000002">
    <property type="protein sequence ID" value="RFU43647.1"/>
    <property type="molecule type" value="Genomic_DNA"/>
</dbReference>
<dbReference type="InterPro" id="IPR011009">
    <property type="entry name" value="Kinase-like_dom_sf"/>
</dbReference>
<feature type="domain" description="ABC1 atypical kinase-like" evidence="1">
    <location>
        <begin position="11"/>
        <end position="158"/>
    </location>
</feature>
<name>A0A372JUF7_9ACTN</name>
<organism evidence="2 3">
    <name type="scientific">Actinomadura logoneensis</name>
    <dbReference type="NCBI Taxonomy" id="2293572"/>
    <lineage>
        <taxon>Bacteria</taxon>
        <taxon>Bacillati</taxon>
        <taxon>Actinomycetota</taxon>
        <taxon>Actinomycetes</taxon>
        <taxon>Streptosporangiales</taxon>
        <taxon>Thermomonosporaceae</taxon>
        <taxon>Actinomadura</taxon>
    </lineage>
</organism>
<dbReference type="InterPro" id="IPR052402">
    <property type="entry name" value="ADCK_kinase"/>
</dbReference>
<keyword evidence="2" id="KW-0418">Kinase</keyword>
<evidence type="ECO:0000259" key="1">
    <source>
        <dbReference type="Pfam" id="PF03109"/>
    </source>
</evidence>
<protein>
    <submittedName>
        <fullName evidence="2">AarF/ABC1/UbiB kinase family protein</fullName>
    </submittedName>
</protein>
<dbReference type="AlphaFoldDB" id="A0A372JUF7"/>
<keyword evidence="3" id="KW-1185">Reference proteome</keyword>
<sequence>AARLPGLRAVPLTEILDELGGLLLAQLDFRAEAANLARLREALADEPGVLVPAPLPRWCDDDVVAMEFVPGLDRRAPAPVPPDGRRARATTLVRAVYRLLFVGGLVHVDLHQGNVYFLPDGRVVLLDAGLVRRFGARARHGFAEFFGGMVRGDGGACADALLASVRGADRVRDVAAFRREVADLVARNAGATAGEFRLSAFCVRLFDLQRRHRLYAEPEFAFPMLSLLAVEGTVRRDHPGMDFQLEAAPYALEGLLEEPAPEPAAETG</sequence>
<proteinExistence type="predicted"/>
<dbReference type="Proteomes" id="UP000261811">
    <property type="component" value="Unassembled WGS sequence"/>
</dbReference>
<keyword evidence="2" id="KW-0808">Transferase</keyword>
<evidence type="ECO:0000313" key="2">
    <source>
        <dbReference type="EMBL" id="RFU43647.1"/>
    </source>
</evidence>
<dbReference type="Pfam" id="PF03109">
    <property type="entry name" value="ABC1"/>
    <property type="match status" value="1"/>
</dbReference>
<dbReference type="RefSeq" id="WP_235833939.1">
    <property type="nucleotide sequence ID" value="NZ_QURH01000002.1"/>
</dbReference>
<gene>
    <name evidence="2" type="ORF">DZF91_00060</name>
</gene>
<reference evidence="2 3" key="1">
    <citation type="submission" date="2018-08" db="EMBL/GenBank/DDBJ databases">
        <title>Actinomadura jelena sp. nov., a novel Actinomycete isolated from soil in Chad.</title>
        <authorList>
            <person name="Shi L."/>
        </authorList>
    </citation>
    <scope>NUCLEOTIDE SEQUENCE [LARGE SCALE GENOMIC DNA]</scope>
    <source>
        <strain evidence="2 3">NEAU-G17</strain>
    </source>
</reference>
<comment type="caution">
    <text evidence="2">The sequence shown here is derived from an EMBL/GenBank/DDBJ whole genome shotgun (WGS) entry which is preliminary data.</text>
</comment>
<dbReference type="SUPFAM" id="SSF56112">
    <property type="entry name" value="Protein kinase-like (PK-like)"/>
    <property type="match status" value="1"/>
</dbReference>
<dbReference type="InterPro" id="IPR004147">
    <property type="entry name" value="ABC1_dom"/>
</dbReference>
<feature type="non-terminal residue" evidence="2">
    <location>
        <position position="1"/>
    </location>
</feature>
<accession>A0A372JUF7</accession>
<dbReference type="PANTHER" id="PTHR45890:SF1">
    <property type="entry name" value="AARF DOMAIN CONTAINING KINASE 2"/>
    <property type="match status" value="1"/>
</dbReference>
<dbReference type="GO" id="GO:0016301">
    <property type="term" value="F:kinase activity"/>
    <property type="evidence" value="ECO:0007669"/>
    <property type="project" value="UniProtKB-KW"/>
</dbReference>